<dbReference type="PANTHER" id="PTHR46220:SF19">
    <property type="entry name" value="ARF GTPASE ACTIVATING PROTEIN"/>
    <property type="match status" value="1"/>
</dbReference>
<name>A0A9K3NYY4_HELAN</name>
<evidence type="ECO:0000256" key="1">
    <source>
        <dbReference type="PROSITE-ProRule" id="PRU00288"/>
    </source>
</evidence>
<feature type="domain" description="Arf-GAP" evidence="2">
    <location>
        <begin position="44"/>
        <end position="142"/>
    </location>
</feature>
<dbReference type="Gramene" id="mRNA:HanXRQr2_Chr02g0056121">
    <property type="protein sequence ID" value="mRNA:HanXRQr2_Chr02g0056121"/>
    <property type="gene ID" value="HanXRQr2_Chr02g0056121"/>
</dbReference>
<dbReference type="InterPro" id="IPR044518">
    <property type="entry name" value="ARF_GAP_AGD11/12/13"/>
</dbReference>
<dbReference type="AlphaFoldDB" id="A0A9K3NYY4"/>
<reference evidence="3" key="1">
    <citation type="journal article" date="2017" name="Nature">
        <title>The sunflower genome provides insights into oil metabolism, flowering and Asterid evolution.</title>
        <authorList>
            <person name="Badouin H."/>
            <person name="Gouzy J."/>
            <person name="Grassa C.J."/>
            <person name="Murat F."/>
            <person name="Staton S.E."/>
            <person name="Cottret L."/>
            <person name="Lelandais-Briere C."/>
            <person name="Owens G.L."/>
            <person name="Carrere S."/>
            <person name="Mayjonade B."/>
            <person name="Legrand L."/>
            <person name="Gill N."/>
            <person name="Kane N.C."/>
            <person name="Bowers J.E."/>
            <person name="Hubner S."/>
            <person name="Bellec A."/>
            <person name="Berard A."/>
            <person name="Berges H."/>
            <person name="Blanchet N."/>
            <person name="Boniface M.C."/>
            <person name="Brunel D."/>
            <person name="Catrice O."/>
            <person name="Chaidir N."/>
            <person name="Claudel C."/>
            <person name="Donnadieu C."/>
            <person name="Faraut T."/>
            <person name="Fievet G."/>
            <person name="Helmstetter N."/>
            <person name="King M."/>
            <person name="Knapp S.J."/>
            <person name="Lai Z."/>
            <person name="Le Paslier M.C."/>
            <person name="Lippi Y."/>
            <person name="Lorenzon L."/>
            <person name="Mandel J.R."/>
            <person name="Marage G."/>
            <person name="Marchand G."/>
            <person name="Marquand E."/>
            <person name="Bret-Mestries E."/>
            <person name="Morien E."/>
            <person name="Nambeesan S."/>
            <person name="Nguyen T."/>
            <person name="Pegot-Espagnet P."/>
            <person name="Pouilly N."/>
            <person name="Raftis F."/>
            <person name="Sallet E."/>
            <person name="Schiex T."/>
            <person name="Thomas J."/>
            <person name="Vandecasteele C."/>
            <person name="Vares D."/>
            <person name="Vear F."/>
            <person name="Vautrin S."/>
            <person name="Crespi M."/>
            <person name="Mangin B."/>
            <person name="Burke J.M."/>
            <person name="Salse J."/>
            <person name="Munos S."/>
            <person name="Vincourt P."/>
            <person name="Rieseberg L.H."/>
            <person name="Langlade N.B."/>
        </authorList>
    </citation>
    <scope>NUCLEOTIDE SEQUENCE</scope>
    <source>
        <tissue evidence="3">Leaves</tissue>
    </source>
</reference>
<organism evidence="3 4">
    <name type="scientific">Helianthus annuus</name>
    <name type="common">Common sunflower</name>
    <dbReference type="NCBI Taxonomy" id="4232"/>
    <lineage>
        <taxon>Eukaryota</taxon>
        <taxon>Viridiplantae</taxon>
        <taxon>Streptophyta</taxon>
        <taxon>Embryophyta</taxon>
        <taxon>Tracheophyta</taxon>
        <taxon>Spermatophyta</taxon>
        <taxon>Magnoliopsida</taxon>
        <taxon>eudicotyledons</taxon>
        <taxon>Gunneridae</taxon>
        <taxon>Pentapetalae</taxon>
        <taxon>asterids</taxon>
        <taxon>campanulids</taxon>
        <taxon>Asterales</taxon>
        <taxon>Asteraceae</taxon>
        <taxon>Asteroideae</taxon>
        <taxon>Heliantheae alliance</taxon>
        <taxon>Heliantheae</taxon>
        <taxon>Helianthus</taxon>
    </lineage>
</organism>
<dbReference type="Gene3D" id="1.10.220.150">
    <property type="entry name" value="Arf GTPase activating protein"/>
    <property type="match status" value="1"/>
</dbReference>
<dbReference type="PRINTS" id="PR00405">
    <property type="entry name" value="REVINTRACTNG"/>
</dbReference>
<evidence type="ECO:0000313" key="4">
    <source>
        <dbReference type="Proteomes" id="UP000215914"/>
    </source>
</evidence>
<reference evidence="3" key="2">
    <citation type="submission" date="2020-06" db="EMBL/GenBank/DDBJ databases">
        <title>Helianthus annuus Genome sequencing and assembly Release 2.</title>
        <authorList>
            <person name="Gouzy J."/>
            <person name="Langlade N."/>
            <person name="Munos S."/>
        </authorList>
    </citation>
    <scope>NUCLEOTIDE SEQUENCE</scope>
    <source>
        <tissue evidence="3">Leaves</tissue>
    </source>
</reference>
<keyword evidence="1" id="KW-0863">Zinc-finger</keyword>
<proteinExistence type="predicted"/>
<dbReference type="InterPro" id="IPR001164">
    <property type="entry name" value="ArfGAP_dom"/>
</dbReference>
<keyword evidence="1" id="KW-0479">Metal-binding</keyword>
<dbReference type="InterPro" id="IPR038508">
    <property type="entry name" value="ArfGAP_dom_sf"/>
</dbReference>
<accession>A0A9K3NYY4</accession>
<dbReference type="GO" id="GO:0008270">
    <property type="term" value="F:zinc ion binding"/>
    <property type="evidence" value="ECO:0007669"/>
    <property type="project" value="UniProtKB-KW"/>
</dbReference>
<evidence type="ECO:0000313" key="3">
    <source>
        <dbReference type="EMBL" id="KAF5817701.1"/>
    </source>
</evidence>
<comment type="caution">
    <text evidence="3">The sequence shown here is derived from an EMBL/GenBank/DDBJ whole genome shotgun (WGS) entry which is preliminary data.</text>
</comment>
<dbReference type="Pfam" id="PF01412">
    <property type="entry name" value="ArfGap"/>
    <property type="match status" value="1"/>
</dbReference>
<sequence length="151" mass="17024">MAPAGKALRFFLEANDWFCDAGLPSDITIVIDKVKFHLHKVTYIGVFIYLKCCSVHRSLGPNVSKVLLATIDEWAEEEINAMVEVGGNSSANSIYEAHVPKGVKPGPDASLDFEHRTKFIRYTLLEYSDKLNPFITYKNVESKINHQHILD</sequence>
<protein>
    <submittedName>
        <fullName evidence="3">Arf GTPase activating protein</fullName>
    </submittedName>
</protein>
<dbReference type="SUPFAM" id="SSF57863">
    <property type="entry name" value="ArfGap/RecO-like zinc finger"/>
    <property type="match status" value="1"/>
</dbReference>
<dbReference type="InterPro" id="IPR037278">
    <property type="entry name" value="ARFGAP/RecO"/>
</dbReference>
<dbReference type="GO" id="GO:0005543">
    <property type="term" value="F:phospholipid binding"/>
    <property type="evidence" value="ECO:0007669"/>
    <property type="project" value="InterPro"/>
</dbReference>
<keyword evidence="4" id="KW-1185">Reference proteome</keyword>
<evidence type="ECO:0000259" key="2">
    <source>
        <dbReference type="PROSITE" id="PS50115"/>
    </source>
</evidence>
<dbReference type="Proteomes" id="UP000215914">
    <property type="component" value="Unassembled WGS sequence"/>
</dbReference>
<dbReference type="SMART" id="SM00105">
    <property type="entry name" value="ArfGap"/>
    <property type="match status" value="1"/>
</dbReference>
<dbReference type="EMBL" id="MNCJ02000317">
    <property type="protein sequence ID" value="KAF5817701.1"/>
    <property type="molecule type" value="Genomic_DNA"/>
</dbReference>
<dbReference type="GO" id="GO:0005096">
    <property type="term" value="F:GTPase activator activity"/>
    <property type="evidence" value="ECO:0007669"/>
    <property type="project" value="InterPro"/>
</dbReference>
<dbReference type="PROSITE" id="PS50115">
    <property type="entry name" value="ARFGAP"/>
    <property type="match status" value="1"/>
</dbReference>
<keyword evidence="1" id="KW-0862">Zinc</keyword>
<dbReference type="PANTHER" id="PTHR46220">
    <property type="entry name" value="ADP-RIBOSYLATION FACTOR GTPASE-ACTIVATING PROTEIN AGD12"/>
    <property type="match status" value="1"/>
</dbReference>
<gene>
    <name evidence="3" type="ORF">HanXRQr2_Chr02g0056121</name>
</gene>